<dbReference type="InterPro" id="IPR021994">
    <property type="entry name" value="DUF3592"/>
</dbReference>
<name>A0ABT9MIL5_9DEIO</name>
<dbReference type="EMBL" id="JAURUR010000027">
    <property type="protein sequence ID" value="MDP9766428.1"/>
    <property type="molecule type" value="Genomic_DNA"/>
</dbReference>
<gene>
    <name evidence="3" type="ORF">QO006_003895</name>
</gene>
<evidence type="ECO:0000313" key="3">
    <source>
        <dbReference type="EMBL" id="MDP9766428.1"/>
    </source>
</evidence>
<evidence type="ECO:0000313" key="4">
    <source>
        <dbReference type="Proteomes" id="UP001232163"/>
    </source>
</evidence>
<dbReference type="Proteomes" id="UP001232163">
    <property type="component" value="Unassembled WGS sequence"/>
</dbReference>
<accession>A0ABT9MIL5</accession>
<protein>
    <recommendedName>
        <fullName evidence="2">DUF3592 domain-containing protein</fullName>
    </recommendedName>
</protein>
<sequence>MERVQMQMMVNKRIVVGLGLLLIGLVILVALIQGLREVAVTSRWPAVTGTVLSSTVERRASYGDQGEFEGWLFTPRVTYRYEAGGLRREGRTLSLWEAWSSSEAWARQQSGRYPVGSAVQVYHSRDGARRPRARREAGSVGLAPAARRGDDRRYGPAADAGTPGPGDNQDHLLARLMVQRRLPPSLLICWSSSDHVRRTKRKQPHLAA</sequence>
<dbReference type="Pfam" id="PF12158">
    <property type="entry name" value="DUF3592"/>
    <property type="match status" value="1"/>
</dbReference>
<proteinExistence type="predicted"/>
<keyword evidence="4" id="KW-1185">Reference proteome</keyword>
<feature type="domain" description="DUF3592" evidence="2">
    <location>
        <begin position="47"/>
        <end position="123"/>
    </location>
</feature>
<feature type="compositionally biased region" description="Basic and acidic residues" evidence="1">
    <location>
        <begin position="124"/>
        <end position="137"/>
    </location>
</feature>
<comment type="caution">
    <text evidence="3">The sequence shown here is derived from an EMBL/GenBank/DDBJ whole genome shotgun (WGS) entry which is preliminary data.</text>
</comment>
<reference evidence="3 4" key="1">
    <citation type="submission" date="2023-07" db="EMBL/GenBank/DDBJ databases">
        <title>Genomic Encyclopedia of Type Strains, Phase IV (KMG-IV): sequencing the most valuable type-strain genomes for metagenomic binning, comparative biology and taxonomic classification.</title>
        <authorList>
            <person name="Goeker M."/>
        </authorList>
    </citation>
    <scope>NUCLEOTIDE SEQUENCE [LARGE SCALE GENOMIC DNA]</scope>
    <source>
        <strain evidence="3 4">NIO-1023</strain>
    </source>
</reference>
<organism evidence="3 4">
    <name type="scientific">Deinococcus enclensis</name>
    <dbReference type="NCBI Taxonomy" id="1049582"/>
    <lineage>
        <taxon>Bacteria</taxon>
        <taxon>Thermotogati</taxon>
        <taxon>Deinococcota</taxon>
        <taxon>Deinococci</taxon>
        <taxon>Deinococcales</taxon>
        <taxon>Deinococcaceae</taxon>
        <taxon>Deinococcus</taxon>
    </lineage>
</organism>
<evidence type="ECO:0000256" key="1">
    <source>
        <dbReference type="SAM" id="MobiDB-lite"/>
    </source>
</evidence>
<feature type="region of interest" description="Disordered" evidence="1">
    <location>
        <begin position="124"/>
        <end position="170"/>
    </location>
</feature>
<feature type="compositionally biased region" description="Low complexity" evidence="1">
    <location>
        <begin position="155"/>
        <end position="167"/>
    </location>
</feature>
<evidence type="ECO:0000259" key="2">
    <source>
        <dbReference type="Pfam" id="PF12158"/>
    </source>
</evidence>